<evidence type="ECO:0000256" key="2">
    <source>
        <dbReference type="ARBA" id="ARBA00006411"/>
    </source>
</evidence>
<dbReference type="Proteomes" id="UP000093985">
    <property type="component" value="Unassembled WGS sequence"/>
</dbReference>
<dbReference type="AlphaFoldDB" id="A0A1A2EM34"/>
<evidence type="ECO:0000313" key="6">
    <source>
        <dbReference type="Proteomes" id="UP000093985"/>
    </source>
</evidence>
<gene>
    <name evidence="5" type="ORF">A5771_18750</name>
</gene>
<protein>
    <submittedName>
        <fullName evidence="5">Secretion protein EspG</fullName>
    </submittedName>
</protein>
<dbReference type="GO" id="GO:0005737">
    <property type="term" value="C:cytoplasm"/>
    <property type="evidence" value="ECO:0007669"/>
    <property type="project" value="UniProtKB-SubCell"/>
</dbReference>
<evidence type="ECO:0000313" key="5">
    <source>
        <dbReference type="EMBL" id="OBF99507.1"/>
    </source>
</evidence>
<evidence type="ECO:0000256" key="4">
    <source>
        <dbReference type="ARBA" id="ARBA00023186"/>
    </source>
</evidence>
<dbReference type="InterPro" id="IPR025734">
    <property type="entry name" value="EspG"/>
</dbReference>
<comment type="caution">
    <text evidence="5">The sequence shown here is derived from an EMBL/GenBank/DDBJ whole genome shotgun (WGS) entry which is preliminary data.</text>
</comment>
<comment type="similarity">
    <text evidence="2">Belongs to the EspG family.</text>
</comment>
<dbReference type="Pfam" id="PF14011">
    <property type="entry name" value="ESX-1_EspG"/>
    <property type="match status" value="1"/>
</dbReference>
<proteinExistence type="inferred from homology"/>
<reference evidence="6" key="1">
    <citation type="submission" date="2016-06" db="EMBL/GenBank/DDBJ databases">
        <authorList>
            <person name="Sutton G."/>
            <person name="Brinkac L."/>
            <person name="Sanka R."/>
            <person name="Adams M."/>
            <person name="Lau E."/>
            <person name="Mehaffy C."/>
            <person name="Tameris M."/>
            <person name="Hatherill M."/>
            <person name="Hanekom W."/>
            <person name="Mahomed H."/>
            <person name="Mcshane H."/>
        </authorList>
    </citation>
    <scope>NUCLEOTIDE SEQUENCE [LARGE SCALE GENOMIC DNA]</scope>
    <source>
        <strain evidence="6">852014-51077_SCH5608930-a</strain>
    </source>
</reference>
<evidence type="ECO:0000256" key="3">
    <source>
        <dbReference type="ARBA" id="ARBA00022490"/>
    </source>
</evidence>
<dbReference type="OrthoDB" id="4741091at2"/>
<name>A0A1A2EM34_MYCSD</name>
<evidence type="ECO:0000256" key="1">
    <source>
        <dbReference type="ARBA" id="ARBA00004496"/>
    </source>
</evidence>
<keyword evidence="4" id="KW-0143">Chaperone</keyword>
<accession>A0A1A2EM34</accession>
<sequence length="282" mass="30894">MLTTTLDGLWVLQAVTGIETLCPELGLRPLLPRLDTAERALQHPIAEELTAIGALDGQGEADPMIREWLTVIMRRDIALMLQLNFPGRPYGDAQHMTRVSINRFASWWVVLERHDQEVRLYPAGSATDQAAAGDLVVGQIERLCGVTEAAPLRPVTLDTNELLERVRDSDSLRKYLAAQRLDVDQQQLVLMAADPEVSGQANIVAIQPGAGPEELARMAIGDTAVLISDTPAGRVCVENVDNGGRRYQIVSPGSRADVANAILRLIRRLPAGADWHSHRRVV</sequence>
<dbReference type="RefSeq" id="WP_064857047.1">
    <property type="nucleotide sequence ID" value="NZ_LZIM01000032.1"/>
</dbReference>
<comment type="subcellular location">
    <subcellularLocation>
        <location evidence="1">Cytoplasm</location>
    </subcellularLocation>
</comment>
<organism evidence="5 6">
    <name type="scientific">Mycolicibacter sinensis (strain JDM601)</name>
    <name type="common">Mycobacterium sinense</name>
    <dbReference type="NCBI Taxonomy" id="875328"/>
    <lineage>
        <taxon>Bacteria</taxon>
        <taxon>Bacillati</taxon>
        <taxon>Actinomycetota</taxon>
        <taxon>Actinomycetes</taxon>
        <taxon>Mycobacteriales</taxon>
        <taxon>Mycobacteriaceae</taxon>
        <taxon>Mycolicibacter</taxon>
    </lineage>
</organism>
<dbReference type="EMBL" id="LZIN01000104">
    <property type="protein sequence ID" value="OBF99507.1"/>
    <property type="molecule type" value="Genomic_DNA"/>
</dbReference>
<keyword evidence="3" id="KW-0963">Cytoplasm</keyword>